<evidence type="ECO:0000256" key="6">
    <source>
        <dbReference type="ARBA" id="ARBA00022840"/>
    </source>
</evidence>
<dbReference type="GO" id="GO:0003724">
    <property type="term" value="F:RNA helicase activity"/>
    <property type="evidence" value="ECO:0007669"/>
    <property type="project" value="UniProtKB-EC"/>
</dbReference>
<dbReference type="FunFam" id="1.20.120.1080:FF:000002">
    <property type="entry name" value="Putative ATP-dependent RNA helicase DHX36"/>
    <property type="match status" value="1"/>
</dbReference>
<dbReference type="Pfam" id="PF07717">
    <property type="entry name" value="OB_NTP_bind"/>
    <property type="match status" value="1"/>
</dbReference>
<reference evidence="12" key="1">
    <citation type="submission" date="2021-01" db="EMBL/GenBank/DDBJ databases">
        <title>Caligus Genome Assembly.</title>
        <authorList>
            <person name="Gallardo-Escarate C."/>
        </authorList>
    </citation>
    <scope>NUCLEOTIDE SEQUENCE [LARGE SCALE GENOMIC DNA]</scope>
</reference>
<dbReference type="GO" id="GO:0005634">
    <property type="term" value="C:nucleus"/>
    <property type="evidence" value="ECO:0007669"/>
    <property type="project" value="TreeGrafter"/>
</dbReference>
<dbReference type="FunFam" id="3.40.50.300:FF:000284">
    <property type="entry name" value="probable ATP-dependent RNA helicase YTHDC2"/>
    <property type="match status" value="1"/>
</dbReference>
<evidence type="ECO:0000256" key="3">
    <source>
        <dbReference type="ARBA" id="ARBA00022741"/>
    </source>
</evidence>
<dbReference type="Pfam" id="PF21010">
    <property type="entry name" value="HA2_C"/>
    <property type="match status" value="1"/>
</dbReference>
<dbReference type="InterPro" id="IPR027417">
    <property type="entry name" value="P-loop_NTPase"/>
</dbReference>
<dbReference type="InterPro" id="IPR002464">
    <property type="entry name" value="DNA/RNA_helicase_DEAH_CS"/>
</dbReference>
<dbReference type="GO" id="GO:0002151">
    <property type="term" value="F:G-quadruplex RNA binding"/>
    <property type="evidence" value="ECO:0007669"/>
    <property type="project" value="TreeGrafter"/>
</dbReference>
<dbReference type="InterPro" id="IPR007502">
    <property type="entry name" value="Helicase-assoc_dom"/>
</dbReference>
<sequence>NWGEDSDEESHLPEDVSTAKAPLKRCPDTDKAFLEEQTQKLASLSPQFKSIMDFRQKLPAWEKRDSITQAIESHQVVVISGETGCGKTTQVPQFILDEAIRQGNGSVTNIICTQPRRISAVSVAERVLQERCGSSSQGRPVGYQIRLESKLPRERGSITFCTTGVPLQWMKSNSELKGISHVILDEIHERDILSDLFLTLLKDIVAKRPDLKVILMSATLNAHQFSKYFGGCPVIEIPGRIFPVEEYYLEDVLEMTGYRITDDFNRRPAHGGHRRARKENMEYEKHLDFFSPFLRNIEDRFSDATMDSLSNFKSEQFNPELIASLVHHIHHREPEGAILVFLSGWNEISDVHRLLTDSKEYSRAQGLVVHPLHSLMPTVNQREIFERPPRNLRKVILATNIAETSITIDDVVYVIDAGKIKLLDFEKESNVDTLKPRWISIANARQRKGRAGRVQAGVCYRLYTSYRASTFESYVKPEILRTRLDEVILNIKVLGLGPAAPFLDKMMEPPDSESVQHALQFLRNIRALQGDEQLTHLGLHLSELPMNPQTGKMVLLGAIFSCLDPILSIAASLNFKDPFVIPLGKEDMAHKRKNYLSKGSASDHLTLANVMTEGRFCWDNFLSESKVKMLNDLKKQFAEYLYDKKFLSTKISRILRRMSIVAAGLYPNVAKFSGRKGPNSLRISIHPKSVLANGPGSVCPWIVYQLMLKGESSTSILDGSTVSPLSLVLWAKDKEPSNNGELRLDDIVQFSATREDLDNILAKNESASTCRLEKESLSRRASSKLIFTIITYSTGLLDERNSIVSCSLGCFFSKLINSLSIFLADLTTKVKEEDSNTAPHNSSRR</sequence>
<name>A0A7T8QX81_CALRO</name>
<dbReference type="PROSITE" id="PS51192">
    <property type="entry name" value="HELICASE_ATP_BIND_1"/>
    <property type="match status" value="1"/>
</dbReference>
<dbReference type="PANTHER" id="PTHR18934">
    <property type="entry name" value="ATP-DEPENDENT RNA HELICASE"/>
    <property type="match status" value="1"/>
</dbReference>
<dbReference type="InterPro" id="IPR011709">
    <property type="entry name" value="DEAD-box_helicase_OB_fold"/>
</dbReference>
<evidence type="ECO:0000256" key="4">
    <source>
        <dbReference type="ARBA" id="ARBA00022801"/>
    </source>
</evidence>
<gene>
    <name evidence="11" type="ORF">FKW44_003644</name>
</gene>
<dbReference type="GO" id="GO:0003678">
    <property type="term" value="F:DNA helicase activity"/>
    <property type="evidence" value="ECO:0007669"/>
    <property type="project" value="TreeGrafter"/>
</dbReference>
<dbReference type="InterPro" id="IPR001650">
    <property type="entry name" value="Helicase_C-like"/>
</dbReference>
<dbReference type="SUPFAM" id="SSF52540">
    <property type="entry name" value="P-loop containing nucleoside triphosphate hydrolases"/>
    <property type="match status" value="1"/>
</dbReference>
<dbReference type="EMBL" id="CP045891">
    <property type="protein sequence ID" value="QQP58356.1"/>
    <property type="molecule type" value="Genomic_DNA"/>
</dbReference>
<dbReference type="EC" id="3.6.4.13" evidence="2"/>
<dbReference type="GO" id="GO:0005737">
    <property type="term" value="C:cytoplasm"/>
    <property type="evidence" value="ECO:0007669"/>
    <property type="project" value="TreeGrafter"/>
</dbReference>
<dbReference type="OrthoDB" id="5600252at2759"/>
<dbReference type="InterPro" id="IPR011545">
    <property type="entry name" value="DEAD/DEAH_box_helicase_dom"/>
</dbReference>
<feature type="non-terminal residue" evidence="11">
    <location>
        <position position="1"/>
    </location>
</feature>
<dbReference type="GO" id="GO:0051880">
    <property type="term" value="F:G-quadruplex DNA binding"/>
    <property type="evidence" value="ECO:0007669"/>
    <property type="project" value="TreeGrafter"/>
</dbReference>
<dbReference type="GO" id="GO:0016787">
    <property type="term" value="F:hydrolase activity"/>
    <property type="evidence" value="ECO:0007669"/>
    <property type="project" value="UniProtKB-KW"/>
</dbReference>
<feature type="domain" description="Helicase C-terminal" evidence="10">
    <location>
        <begin position="321"/>
        <end position="495"/>
    </location>
</feature>
<evidence type="ECO:0000256" key="8">
    <source>
        <dbReference type="SAM" id="MobiDB-lite"/>
    </source>
</evidence>
<dbReference type="PROSITE" id="PS00690">
    <property type="entry name" value="DEAH_ATP_HELICASE"/>
    <property type="match status" value="1"/>
</dbReference>
<dbReference type="Gene3D" id="3.40.50.300">
    <property type="entry name" value="P-loop containing nucleotide triphosphate hydrolases"/>
    <property type="match status" value="2"/>
</dbReference>
<feature type="domain" description="Helicase ATP-binding" evidence="9">
    <location>
        <begin position="68"/>
        <end position="238"/>
    </location>
</feature>
<dbReference type="SMART" id="SM00847">
    <property type="entry name" value="HA2"/>
    <property type="match status" value="1"/>
</dbReference>
<dbReference type="Pfam" id="PF00270">
    <property type="entry name" value="DEAD"/>
    <property type="match status" value="1"/>
</dbReference>
<dbReference type="InterPro" id="IPR048333">
    <property type="entry name" value="HA2_WH"/>
</dbReference>
<protein>
    <recommendedName>
        <fullName evidence="2">RNA helicase</fullName>
        <ecNumber evidence="2">3.6.4.13</ecNumber>
    </recommendedName>
</protein>
<dbReference type="Pfam" id="PF04408">
    <property type="entry name" value="WHD_HA2"/>
    <property type="match status" value="1"/>
</dbReference>
<keyword evidence="12" id="KW-1185">Reference proteome</keyword>
<evidence type="ECO:0000256" key="7">
    <source>
        <dbReference type="ARBA" id="ARBA00022884"/>
    </source>
</evidence>
<evidence type="ECO:0000256" key="2">
    <source>
        <dbReference type="ARBA" id="ARBA00012552"/>
    </source>
</evidence>
<accession>A0A7T8QX81</accession>
<dbReference type="Pfam" id="PF00271">
    <property type="entry name" value="Helicase_C"/>
    <property type="match status" value="1"/>
</dbReference>
<evidence type="ECO:0000313" key="11">
    <source>
        <dbReference type="EMBL" id="QQP58356.1"/>
    </source>
</evidence>
<dbReference type="InterPro" id="IPR014001">
    <property type="entry name" value="Helicase_ATP-bd"/>
</dbReference>
<feature type="region of interest" description="Disordered" evidence="8">
    <location>
        <begin position="1"/>
        <end position="23"/>
    </location>
</feature>
<keyword evidence="3" id="KW-0547">Nucleotide-binding</keyword>
<evidence type="ECO:0000256" key="1">
    <source>
        <dbReference type="ARBA" id="ARBA00008792"/>
    </source>
</evidence>
<evidence type="ECO:0000259" key="9">
    <source>
        <dbReference type="PROSITE" id="PS51192"/>
    </source>
</evidence>
<keyword evidence="7" id="KW-0694">RNA-binding</keyword>
<dbReference type="Gene3D" id="1.20.120.1080">
    <property type="match status" value="1"/>
</dbReference>
<proteinExistence type="inferred from homology"/>
<comment type="similarity">
    <text evidence="1">Belongs to the DEAD box helicase family. DEAH subfamily.</text>
</comment>
<keyword evidence="4" id="KW-0378">Hydrolase</keyword>
<dbReference type="PROSITE" id="PS51194">
    <property type="entry name" value="HELICASE_CTER"/>
    <property type="match status" value="1"/>
</dbReference>
<dbReference type="PANTHER" id="PTHR18934:SF237">
    <property type="entry name" value="ATP-DEPENDENT DNA_RNA HELICASE DHX36"/>
    <property type="match status" value="1"/>
</dbReference>
<keyword evidence="5 11" id="KW-0347">Helicase</keyword>
<evidence type="ECO:0000256" key="5">
    <source>
        <dbReference type="ARBA" id="ARBA00022806"/>
    </source>
</evidence>
<dbReference type="SMART" id="SM00487">
    <property type="entry name" value="DEXDc"/>
    <property type="match status" value="1"/>
</dbReference>
<dbReference type="SMART" id="SM00490">
    <property type="entry name" value="HELICc"/>
    <property type="match status" value="1"/>
</dbReference>
<keyword evidence="6" id="KW-0067">ATP-binding</keyword>
<dbReference type="AlphaFoldDB" id="A0A7T8QX81"/>
<organism evidence="11 12">
    <name type="scientific">Caligus rogercresseyi</name>
    <name type="common">Sea louse</name>
    <dbReference type="NCBI Taxonomy" id="217165"/>
    <lineage>
        <taxon>Eukaryota</taxon>
        <taxon>Metazoa</taxon>
        <taxon>Ecdysozoa</taxon>
        <taxon>Arthropoda</taxon>
        <taxon>Crustacea</taxon>
        <taxon>Multicrustacea</taxon>
        <taxon>Hexanauplia</taxon>
        <taxon>Copepoda</taxon>
        <taxon>Siphonostomatoida</taxon>
        <taxon>Caligidae</taxon>
        <taxon>Caligus</taxon>
    </lineage>
</organism>
<dbReference type="CDD" id="cd18791">
    <property type="entry name" value="SF2_C_RHA"/>
    <property type="match status" value="1"/>
</dbReference>
<evidence type="ECO:0000259" key="10">
    <source>
        <dbReference type="PROSITE" id="PS51194"/>
    </source>
</evidence>
<dbReference type="GO" id="GO:0005524">
    <property type="term" value="F:ATP binding"/>
    <property type="evidence" value="ECO:0007669"/>
    <property type="project" value="UniProtKB-KW"/>
</dbReference>
<dbReference type="Proteomes" id="UP000595437">
    <property type="component" value="Chromosome 2"/>
</dbReference>
<evidence type="ECO:0000313" key="12">
    <source>
        <dbReference type="Proteomes" id="UP000595437"/>
    </source>
</evidence>